<dbReference type="InterPro" id="IPR005467">
    <property type="entry name" value="His_kinase_dom"/>
</dbReference>
<dbReference type="Gene3D" id="3.30.565.10">
    <property type="entry name" value="Histidine kinase-like ATPase, C-terminal domain"/>
    <property type="match status" value="1"/>
</dbReference>
<dbReference type="InterPro" id="IPR036890">
    <property type="entry name" value="HATPase_C_sf"/>
</dbReference>
<dbReference type="SUPFAM" id="SSF52172">
    <property type="entry name" value="CheY-like"/>
    <property type="match status" value="1"/>
</dbReference>
<feature type="domain" description="Histidine kinase" evidence="3">
    <location>
        <begin position="1"/>
        <end position="65"/>
    </location>
</feature>
<dbReference type="SMART" id="SM00448">
    <property type="entry name" value="REC"/>
    <property type="match status" value="1"/>
</dbReference>
<organism evidence="5 6">
    <name type="scientific">Basidiobolus ranarum</name>
    <dbReference type="NCBI Taxonomy" id="34480"/>
    <lineage>
        <taxon>Eukaryota</taxon>
        <taxon>Fungi</taxon>
        <taxon>Fungi incertae sedis</taxon>
        <taxon>Zoopagomycota</taxon>
        <taxon>Entomophthoromycotina</taxon>
        <taxon>Basidiobolomycetes</taxon>
        <taxon>Basidiobolales</taxon>
        <taxon>Basidiobolaceae</taxon>
        <taxon>Basidiobolus</taxon>
    </lineage>
</organism>
<proteinExistence type="predicted"/>
<dbReference type="Proteomes" id="UP001479436">
    <property type="component" value="Unassembled WGS sequence"/>
</dbReference>
<keyword evidence="1 2" id="KW-0597">Phosphoprotein</keyword>
<name>A0ABR2VQH2_9FUNG</name>
<evidence type="ECO:0000256" key="1">
    <source>
        <dbReference type="ARBA" id="ARBA00022553"/>
    </source>
</evidence>
<feature type="domain" description="Response regulatory" evidence="4">
    <location>
        <begin position="178"/>
        <end position="297"/>
    </location>
</feature>
<dbReference type="Pfam" id="PF02518">
    <property type="entry name" value="HATPase_c"/>
    <property type="match status" value="1"/>
</dbReference>
<dbReference type="InterPro" id="IPR001789">
    <property type="entry name" value="Sig_transdc_resp-reg_receiver"/>
</dbReference>
<dbReference type="PRINTS" id="PR00344">
    <property type="entry name" value="BCTRLSENSOR"/>
</dbReference>
<dbReference type="InterPro" id="IPR011006">
    <property type="entry name" value="CheY-like_superfamily"/>
</dbReference>
<feature type="modified residue" description="4-aspartylphosphate" evidence="2">
    <location>
        <position position="227"/>
    </location>
</feature>
<dbReference type="SUPFAM" id="SSF55874">
    <property type="entry name" value="ATPase domain of HSP90 chaperone/DNA topoisomerase II/histidine kinase"/>
    <property type="match status" value="1"/>
</dbReference>
<evidence type="ECO:0000313" key="6">
    <source>
        <dbReference type="Proteomes" id="UP001479436"/>
    </source>
</evidence>
<dbReference type="Gene3D" id="3.40.50.2300">
    <property type="match status" value="1"/>
</dbReference>
<evidence type="ECO:0000256" key="2">
    <source>
        <dbReference type="PROSITE-ProRule" id="PRU00169"/>
    </source>
</evidence>
<gene>
    <name evidence="5" type="ORF">K7432_014047</name>
</gene>
<dbReference type="PANTHER" id="PTHR45339:SF5">
    <property type="entry name" value="HISTIDINE KINASE"/>
    <property type="match status" value="1"/>
</dbReference>
<dbReference type="PROSITE" id="PS50110">
    <property type="entry name" value="RESPONSE_REGULATORY"/>
    <property type="match status" value="1"/>
</dbReference>
<dbReference type="PROSITE" id="PS50109">
    <property type="entry name" value="HIS_KIN"/>
    <property type="match status" value="1"/>
</dbReference>
<evidence type="ECO:0000313" key="5">
    <source>
        <dbReference type="EMBL" id="KAK9693154.1"/>
    </source>
</evidence>
<protein>
    <submittedName>
        <fullName evidence="5">Uncharacterized protein</fullName>
    </submittedName>
</protein>
<dbReference type="PANTHER" id="PTHR45339">
    <property type="entry name" value="HYBRID SIGNAL TRANSDUCTION HISTIDINE KINASE J"/>
    <property type="match status" value="1"/>
</dbReference>
<comment type="caution">
    <text evidence="5">The sequence shown here is derived from an EMBL/GenBank/DDBJ whole genome shotgun (WGS) entry which is preliminary data.</text>
</comment>
<evidence type="ECO:0000259" key="3">
    <source>
        <dbReference type="PROSITE" id="PS50109"/>
    </source>
</evidence>
<keyword evidence="6" id="KW-1185">Reference proteome</keyword>
<dbReference type="CDD" id="cd17546">
    <property type="entry name" value="REC_hyHK_CKI1_RcsC-like"/>
    <property type="match status" value="1"/>
</dbReference>
<dbReference type="InterPro" id="IPR004358">
    <property type="entry name" value="Sig_transdc_His_kin-like_C"/>
</dbReference>
<reference evidence="5 6" key="1">
    <citation type="submission" date="2023-04" db="EMBL/GenBank/DDBJ databases">
        <title>Genome of Basidiobolus ranarum AG-B5.</title>
        <authorList>
            <person name="Stajich J.E."/>
            <person name="Carter-House D."/>
            <person name="Gryganskyi A."/>
        </authorList>
    </citation>
    <scope>NUCLEOTIDE SEQUENCE [LARGE SCALE GENOMIC DNA]</scope>
    <source>
        <strain evidence="5 6">AG-B5</strain>
    </source>
</reference>
<accession>A0ABR2VQH2</accession>
<evidence type="ECO:0000259" key="4">
    <source>
        <dbReference type="PROSITE" id="PS50110"/>
    </source>
</evidence>
<dbReference type="Pfam" id="PF00072">
    <property type="entry name" value="Response_reg"/>
    <property type="match status" value="1"/>
</dbReference>
<sequence length="304" mass="33962">MSKEEQSMLFQRFAQANPRTYAEFGGSGLGLFISKRLVELHGGKILVESAKGDGTTFTCFIKCDRVSAKIEDLLEEHLNAESSRDAVELRYIGPYRSSNRHTKSVDPSQGDEVHKKTKAIATKSHTGKEKYGYRKHSSAYNSHLQDKSAPLTHTEMSTTVSAKGHSKPVPYKDRYVVSVLVVEDNLINQRVLKRQLELAGYTVEGAKHGAEALELMQNTTYRLILMDLEMPVMGGLDCTRRIREIEAETGSESIPIVGVSGNAREEYRYLAIESGMTDYIIKPYNKHALLKLPSAIYKPNAFGK</sequence>
<dbReference type="EMBL" id="JASJQH010008373">
    <property type="protein sequence ID" value="KAK9693154.1"/>
    <property type="molecule type" value="Genomic_DNA"/>
</dbReference>
<dbReference type="InterPro" id="IPR003594">
    <property type="entry name" value="HATPase_dom"/>
</dbReference>